<dbReference type="AlphaFoldDB" id="A0A4R4VHX4"/>
<dbReference type="EMBL" id="SMKO01000040">
    <property type="protein sequence ID" value="TDD05258.1"/>
    <property type="molecule type" value="Genomic_DNA"/>
</dbReference>
<dbReference type="RefSeq" id="WP_132596276.1">
    <property type="nucleotide sequence ID" value="NZ_SMKO01000040.1"/>
</dbReference>
<reference evidence="1 2" key="1">
    <citation type="submission" date="2019-03" db="EMBL/GenBank/DDBJ databases">
        <title>Draft genome sequences of novel Actinobacteria.</title>
        <authorList>
            <person name="Sahin N."/>
            <person name="Ay H."/>
            <person name="Saygin H."/>
        </authorList>
    </citation>
    <scope>NUCLEOTIDE SEQUENCE [LARGE SCALE GENOMIC DNA]</scope>
    <source>
        <strain evidence="1 2">KC310</strain>
    </source>
</reference>
<gene>
    <name evidence="1" type="ORF">E1292_17525</name>
</gene>
<organism evidence="1 2">
    <name type="scientific">Nonomuraea deserti</name>
    <dbReference type="NCBI Taxonomy" id="1848322"/>
    <lineage>
        <taxon>Bacteria</taxon>
        <taxon>Bacillati</taxon>
        <taxon>Actinomycetota</taxon>
        <taxon>Actinomycetes</taxon>
        <taxon>Streptosporangiales</taxon>
        <taxon>Streptosporangiaceae</taxon>
        <taxon>Nonomuraea</taxon>
    </lineage>
</organism>
<evidence type="ECO:0000313" key="2">
    <source>
        <dbReference type="Proteomes" id="UP000295258"/>
    </source>
</evidence>
<proteinExistence type="predicted"/>
<sequence length="190" mass="20052">MELLAGVLILLVLTDLLLTFGVIRRLREHAEKLTGLQESMVGPSPTAPRPGSAIADFPPALATDGSTVSPAELRSGTRLVAFYSVGCGSCEKDVLPLTDRLRAVEGSGVSAFVIVEVPDDSEQSGAHVARLTDSIGAMGSVVREPFHGPVQEAFDVNVFPTYVVVEGGVVAQVTHRAADVRFMESVRKPG</sequence>
<dbReference type="InterPro" id="IPR036249">
    <property type="entry name" value="Thioredoxin-like_sf"/>
</dbReference>
<dbReference type="Proteomes" id="UP000295258">
    <property type="component" value="Unassembled WGS sequence"/>
</dbReference>
<evidence type="ECO:0008006" key="3">
    <source>
        <dbReference type="Google" id="ProtNLM"/>
    </source>
</evidence>
<accession>A0A4R4VHX4</accession>
<evidence type="ECO:0000313" key="1">
    <source>
        <dbReference type="EMBL" id="TDD05258.1"/>
    </source>
</evidence>
<protein>
    <recommendedName>
        <fullName evidence="3">TlpA family protein disulfide reductase</fullName>
    </recommendedName>
</protein>
<dbReference type="SUPFAM" id="SSF52833">
    <property type="entry name" value="Thioredoxin-like"/>
    <property type="match status" value="1"/>
</dbReference>
<comment type="caution">
    <text evidence="1">The sequence shown here is derived from an EMBL/GenBank/DDBJ whole genome shotgun (WGS) entry which is preliminary data.</text>
</comment>
<dbReference type="Gene3D" id="3.40.30.10">
    <property type="entry name" value="Glutaredoxin"/>
    <property type="match status" value="1"/>
</dbReference>
<name>A0A4R4VHX4_9ACTN</name>
<keyword evidence="2" id="KW-1185">Reference proteome</keyword>